<dbReference type="Pfam" id="PF08660">
    <property type="entry name" value="Alg14"/>
    <property type="match status" value="1"/>
</dbReference>
<dbReference type="InterPro" id="IPR013969">
    <property type="entry name" value="Oligosacch_biosynth_Alg14"/>
</dbReference>
<dbReference type="PANTHER" id="PTHR12154">
    <property type="entry name" value="GLYCOSYL TRANSFERASE-RELATED"/>
    <property type="match status" value="1"/>
</dbReference>
<comment type="caution">
    <text evidence="6">The sequence shown here is derived from an EMBL/GenBank/DDBJ whole genome shotgun (WGS) entry which is preliminary data.</text>
</comment>
<keyword evidence="3" id="KW-0256">Endoplasmic reticulum</keyword>
<dbReference type="EMBL" id="DUFG01000021">
    <property type="protein sequence ID" value="HIH08594.1"/>
    <property type="molecule type" value="Genomic_DNA"/>
</dbReference>
<dbReference type="Proteomes" id="UP000577419">
    <property type="component" value="Unassembled WGS sequence"/>
</dbReference>
<protein>
    <submittedName>
        <fullName evidence="6">UDP-N-acetylglucosamine--LPS N-acetylglucosamine transferase</fullName>
    </submittedName>
</protein>
<reference evidence="7" key="2">
    <citation type="submission" date="2021-03" db="EMBL/GenBank/DDBJ databases">
        <authorList>
            <person name="Jaffe A."/>
        </authorList>
    </citation>
    <scope>NUCLEOTIDE SEQUENCE</scope>
    <source>
        <strain evidence="7">RIFCSPHIGHO2_01_FULL_GW2011_AR10_43_9</strain>
    </source>
</reference>
<dbReference type="PANTHER" id="PTHR12154:SF4">
    <property type="entry name" value="UDP-N-ACETYLGLUCOSAMINE TRANSFERASE SUBUNIT ALG14 HOMOLOG"/>
    <property type="match status" value="1"/>
</dbReference>
<dbReference type="NCBIfam" id="NF041549">
    <property type="entry name" value="PssD"/>
    <property type="match status" value="1"/>
</dbReference>
<evidence type="ECO:0000313" key="8">
    <source>
        <dbReference type="Proteomes" id="UP000577419"/>
    </source>
</evidence>
<evidence type="ECO:0000256" key="3">
    <source>
        <dbReference type="ARBA" id="ARBA00022824"/>
    </source>
</evidence>
<proteinExistence type="predicted"/>
<evidence type="ECO:0000256" key="2">
    <source>
        <dbReference type="ARBA" id="ARBA00022692"/>
    </source>
</evidence>
<keyword evidence="5" id="KW-0472">Membrane</keyword>
<dbReference type="GO" id="GO:0006488">
    <property type="term" value="P:dolichol-linked oligosaccharide biosynthetic process"/>
    <property type="evidence" value="ECO:0007669"/>
    <property type="project" value="InterPro"/>
</dbReference>
<dbReference type="GO" id="GO:0004577">
    <property type="term" value="F:N-acetylglucosaminyldiphosphodolichol N-acetylglucosaminyltransferase activity"/>
    <property type="evidence" value="ECO:0007669"/>
    <property type="project" value="TreeGrafter"/>
</dbReference>
<dbReference type="SUPFAM" id="SSF53756">
    <property type="entry name" value="UDP-Glycosyltransferase/glycogen phosphorylase"/>
    <property type="match status" value="1"/>
</dbReference>
<evidence type="ECO:0000313" key="7">
    <source>
        <dbReference type="EMBL" id="MBS3058964.1"/>
    </source>
</evidence>
<evidence type="ECO:0000256" key="1">
    <source>
        <dbReference type="ARBA" id="ARBA00004389"/>
    </source>
</evidence>
<dbReference type="Gene3D" id="3.40.50.2000">
    <property type="entry name" value="Glycogen Phosphorylase B"/>
    <property type="match status" value="1"/>
</dbReference>
<gene>
    <name evidence="6" type="ORF">HA237_04455</name>
    <name evidence="7" type="ORF">J4224_00885</name>
</gene>
<accession>A0A7J4IUX5</accession>
<evidence type="ECO:0000256" key="4">
    <source>
        <dbReference type="ARBA" id="ARBA00022989"/>
    </source>
</evidence>
<dbReference type="EMBL" id="JAGVWF010000010">
    <property type="protein sequence ID" value="MBS3058964.1"/>
    <property type="molecule type" value="Genomic_DNA"/>
</dbReference>
<keyword evidence="4" id="KW-1133">Transmembrane helix</keyword>
<organism evidence="6 8">
    <name type="scientific">Candidatus Iainarchaeum sp</name>
    <dbReference type="NCBI Taxonomy" id="3101447"/>
    <lineage>
        <taxon>Archaea</taxon>
        <taxon>Candidatus Iainarchaeota</taxon>
        <taxon>Candidatus Iainarchaeia</taxon>
        <taxon>Candidatus Iainarchaeales</taxon>
        <taxon>Candidatus Iainarchaeaceae</taxon>
        <taxon>Candidatus Iainarchaeum</taxon>
    </lineage>
</organism>
<evidence type="ECO:0000313" key="6">
    <source>
        <dbReference type="EMBL" id="HIH08594.1"/>
    </source>
</evidence>
<name>A0A7J4IUX5_9ARCH</name>
<dbReference type="AlphaFoldDB" id="A0A7J4IUX5"/>
<keyword evidence="2" id="KW-0812">Transmembrane</keyword>
<reference evidence="7" key="3">
    <citation type="submission" date="2021-05" db="EMBL/GenBank/DDBJ databases">
        <title>Protein family content uncovers lineage relationships and bacterial pathway maintenance mechanisms in DPANN archaea.</title>
        <authorList>
            <person name="Castelle C.J."/>
            <person name="Meheust R."/>
            <person name="Jaffe A.L."/>
            <person name="Seitz K."/>
            <person name="Gong X."/>
            <person name="Baker B.J."/>
            <person name="Banfield J.F."/>
        </authorList>
    </citation>
    <scope>NUCLEOTIDE SEQUENCE</scope>
    <source>
        <strain evidence="7">RIFCSPHIGHO2_01_FULL_GW2011_AR10_43_9</strain>
    </source>
</reference>
<keyword evidence="6" id="KW-0808">Transferase</keyword>
<comment type="subcellular location">
    <subcellularLocation>
        <location evidence="1">Endoplasmic reticulum membrane</location>
        <topology evidence="1">Single-pass membrane protein</topology>
    </subcellularLocation>
</comment>
<dbReference type="Proteomes" id="UP000683213">
    <property type="component" value="Unassembled WGS sequence"/>
</dbReference>
<evidence type="ECO:0000256" key="5">
    <source>
        <dbReference type="ARBA" id="ARBA00023136"/>
    </source>
</evidence>
<sequence>MAKEVALKLCLACSGGGHLSELMQLEEFYMEQERFFVTFKRPNSEELAKKERVYFVTDPGRNPVALAKNFFESMKVFRKEKPDAVVTTGAGVAFPISLIAKLAGKKVVYIESFCRISSPSLSARLFYPIADKFFVQWPQMKKFFPKAVFAGGVF</sequence>
<reference evidence="8" key="1">
    <citation type="journal article" date="2020" name="bioRxiv">
        <title>A rank-normalized archaeal taxonomy based on genome phylogeny resolves widespread incomplete and uneven classifications.</title>
        <authorList>
            <person name="Rinke C."/>
            <person name="Chuvochina M."/>
            <person name="Mussig A.J."/>
            <person name="Chaumeil P.-A."/>
            <person name="Waite D.W."/>
            <person name="Whitman W.B."/>
            <person name="Parks D.H."/>
            <person name="Hugenholtz P."/>
        </authorList>
    </citation>
    <scope>NUCLEOTIDE SEQUENCE [LARGE SCALE GENOMIC DNA]</scope>
</reference>